<dbReference type="EMBL" id="CAJNOJ010000666">
    <property type="protein sequence ID" value="CAF1506619.1"/>
    <property type="molecule type" value="Genomic_DNA"/>
</dbReference>
<dbReference type="SUPFAM" id="SSF52047">
    <property type="entry name" value="RNI-like"/>
    <property type="match status" value="1"/>
</dbReference>
<dbReference type="Proteomes" id="UP000663852">
    <property type="component" value="Unassembled WGS sequence"/>
</dbReference>
<reference evidence="1" key="1">
    <citation type="submission" date="2021-02" db="EMBL/GenBank/DDBJ databases">
        <authorList>
            <person name="Nowell W R."/>
        </authorList>
    </citation>
    <scope>NUCLEOTIDE SEQUENCE</scope>
</reference>
<sequence length="341" mass="40398">MSDRIKSLLLSEDNETPHQARCFLAHNLTLNQFTNLHALSLRHIGVNETMERMMNEIRQMISLVHLNIDKCCFQSTSLNIIWNLPRLTHCELNGLNEICWSNGSTVRSLSLRHFCVRGYSIHSFPLKPFFDHTPHLQSFAMCFDPYFHSYEKLSLDVSSIETLDLCLEYSHHVMQDLLKHVPNLSKLMVHMDGSYIGGHGWKNIITDYLPKLKVFRLWITFDYRSETDGEQLVDELLDTFRTDFWVKVHKWFFRCCWTSERQRNFVYFHTLSRTFSRRILDDKTKFKSTDPRDTTYDHPQSACVVPFRYSQTEYLSTDLLFEEKSWSAIHPQLVFHHSTML</sequence>
<comment type="caution">
    <text evidence="1">The sequence shown here is derived from an EMBL/GenBank/DDBJ whole genome shotgun (WGS) entry which is preliminary data.</text>
</comment>
<organism evidence="1 3">
    <name type="scientific">Adineta ricciae</name>
    <name type="common">Rotifer</name>
    <dbReference type="NCBI Taxonomy" id="249248"/>
    <lineage>
        <taxon>Eukaryota</taxon>
        <taxon>Metazoa</taxon>
        <taxon>Spiralia</taxon>
        <taxon>Gnathifera</taxon>
        <taxon>Rotifera</taxon>
        <taxon>Eurotatoria</taxon>
        <taxon>Bdelloidea</taxon>
        <taxon>Adinetida</taxon>
        <taxon>Adinetidae</taxon>
        <taxon>Adineta</taxon>
    </lineage>
</organism>
<keyword evidence="3" id="KW-1185">Reference proteome</keyword>
<dbReference type="OrthoDB" id="9976858at2759"/>
<gene>
    <name evidence="2" type="ORF">EDS130_LOCUS42973</name>
    <name evidence="1" type="ORF">XAT740_LOCUS30187</name>
</gene>
<evidence type="ECO:0000313" key="1">
    <source>
        <dbReference type="EMBL" id="CAF1326209.1"/>
    </source>
</evidence>
<name>A0A815FNY0_ADIRI</name>
<accession>A0A815FNY0</accession>
<evidence type="ECO:0000313" key="2">
    <source>
        <dbReference type="EMBL" id="CAF1506619.1"/>
    </source>
</evidence>
<protein>
    <submittedName>
        <fullName evidence="1">Uncharacterized protein</fullName>
    </submittedName>
</protein>
<dbReference type="Proteomes" id="UP000663828">
    <property type="component" value="Unassembled WGS sequence"/>
</dbReference>
<dbReference type="InterPro" id="IPR032675">
    <property type="entry name" value="LRR_dom_sf"/>
</dbReference>
<proteinExistence type="predicted"/>
<evidence type="ECO:0000313" key="3">
    <source>
        <dbReference type="Proteomes" id="UP000663828"/>
    </source>
</evidence>
<dbReference type="AlphaFoldDB" id="A0A815FNY0"/>
<dbReference type="Gene3D" id="3.80.10.10">
    <property type="entry name" value="Ribonuclease Inhibitor"/>
    <property type="match status" value="1"/>
</dbReference>
<dbReference type="EMBL" id="CAJNOR010002672">
    <property type="protein sequence ID" value="CAF1326209.1"/>
    <property type="molecule type" value="Genomic_DNA"/>
</dbReference>